<name>A0A5K1U5H9_ENTHI</name>
<accession>A0A5K1U5H9</accession>
<evidence type="ECO:0000313" key="2">
    <source>
        <dbReference type="EMBL" id="GAT92815.1"/>
    </source>
</evidence>
<keyword evidence="1" id="KW-0812">Transmembrane</keyword>
<comment type="caution">
    <text evidence="2">The sequence shown here is derived from an EMBL/GenBank/DDBJ whole genome shotgun (WGS) entry which is preliminary data.</text>
</comment>
<keyword evidence="1" id="KW-0472">Membrane</keyword>
<dbReference type="EMBL" id="BDEQ01000001">
    <property type="protein sequence ID" value="GAT92815.1"/>
    <property type="molecule type" value="Genomic_DNA"/>
</dbReference>
<sequence>MNIITIVILIFSFLITLFLFQVIISPSKTSFDVSLSNVIPQVNWSYNDNNVNENTEIIKLTDEEILFRPNTYPIPKPSVQRKFKIGVLPIPGSKLPKLPTHSNIQFIPLLFSERSETKYWPNMGYYISLFGFEYRTETKEQYPFNQYQEDISFVQDFYPFTKTLHKDLDLIFIAPIGVTLNSIFANNLYEFINSAIEETPNFCILQTYMSKAEREQNQIHGSTYKLKVNWPKYSYKQLGGLITTPEIFSRMPHFLFSTHYLNRFDVILQHYCEVADDPIIVSPYNLFNISEGAFN</sequence>
<proteinExistence type="predicted"/>
<dbReference type="VEuPathDB" id="AmoebaDB:EHI_125710"/>
<dbReference type="VEuPathDB" id="AmoebaDB:EHI5A_045490"/>
<dbReference type="VEuPathDB" id="AmoebaDB:EHI7A_185730"/>
<dbReference type="VEuPathDB" id="AmoebaDB:KM1_262330"/>
<feature type="transmembrane region" description="Helical" evidence="1">
    <location>
        <begin position="6"/>
        <end position="24"/>
    </location>
</feature>
<dbReference type="VEuPathDB" id="AmoebaDB:EHI8A_219500"/>
<protein>
    <submittedName>
        <fullName evidence="2">Uncharacterized protein</fullName>
    </submittedName>
</protein>
<dbReference type="AlphaFoldDB" id="A0A5K1U5H9"/>
<evidence type="ECO:0000256" key="1">
    <source>
        <dbReference type="SAM" id="Phobius"/>
    </source>
</evidence>
<evidence type="ECO:0000313" key="3">
    <source>
        <dbReference type="Proteomes" id="UP000078387"/>
    </source>
</evidence>
<dbReference type="OMA" id="HYCEVVD"/>
<keyword evidence="1" id="KW-1133">Transmembrane helix</keyword>
<gene>
    <name evidence="2" type="ORF">CL6EHI_125710</name>
</gene>
<reference evidence="2 3" key="1">
    <citation type="submission" date="2016-05" db="EMBL/GenBank/DDBJ databases">
        <title>First whole genome sequencing of Entamoeba histolytica HM1:IMSS-clone-6.</title>
        <authorList>
            <person name="Mukherjee Avik.K."/>
            <person name="Izumyama S."/>
            <person name="Nakada-Tsukui K."/>
            <person name="Nozaki T."/>
        </authorList>
    </citation>
    <scope>NUCLEOTIDE SEQUENCE [LARGE SCALE GENOMIC DNA]</scope>
    <source>
        <strain evidence="2 3">HM1:IMSS clone 6</strain>
    </source>
</reference>
<organism evidence="2 3">
    <name type="scientific">Entamoeba histolytica</name>
    <dbReference type="NCBI Taxonomy" id="5759"/>
    <lineage>
        <taxon>Eukaryota</taxon>
        <taxon>Amoebozoa</taxon>
        <taxon>Evosea</taxon>
        <taxon>Archamoebae</taxon>
        <taxon>Mastigamoebida</taxon>
        <taxon>Entamoebidae</taxon>
        <taxon>Entamoeba</taxon>
    </lineage>
</organism>
<dbReference type="Proteomes" id="UP000078387">
    <property type="component" value="Unassembled WGS sequence"/>
</dbReference>